<dbReference type="EMBL" id="UOEM01000097">
    <property type="protein sequence ID" value="VAW16484.1"/>
    <property type="molecule type" value="Genomic_DNA"/>
</dbReference>
<dbReference type="PANTHER" id="PTHR30290:SF64">
    <property type="entry name" value="ABC TRANSPORTER PERIPLASMIC BINDING PROTEIN"/>
    <property type="match status" value="1"/>
</dbReference>
<keyword evidence="1" id="KW-0732">Signal</keyword>
<protein>
    <submittedName>
        <fullName evidence="3">Prephenate dehydratase-associated ABC transporter, substrate-binding protein</fullName>
    </submittedName>
</protein>
<dbReference type="GO" id="GO:1904680">
    <property type="term" value="F:peptide transmembrane transporter activity"/>
    <property type="evidence" value="ECO:0007669"/>
    <property type="project" value="TreeGrafter"/>
</dbReference>
<dbReference type="PROSITE" id="PS51318">
    <property type="entry name" value="TAT"/>
    <property type="match status" value="1"/>
</dbReference>
<dbReference type="AlphaFoldDB" id="A0A3B0U6T6"/>
<sequence>MTADGWHEGLGLNRRRLLAGTAALALAPLMPRLAYAAGPKHGLSVFGGLKYGPGFTAFDYVNTEAPKGGRIIITAPNWGYNQNPSTFNTLNGHVNKGDAPPRIEFIYDSLMVQSLDEPNSAYGLVAETVEISESGNAYTFRLRAEARWHDGSAITAEDIAFSLLTLQEKGETSIRLRLKEMASVDIEGAARVTVRFSGKQSLLLPLFVVGLPIFPKAYWEPRDFTASTLERPPGSGPYRIGRFTAGRFIEYDRVKDYWARDLAVTRGHYHFDTVRLEFFRDRTTAFEAFKKGAITVREEFTSKQWATGYDFPAIRQGRVLKVLFPAETRPKLQAWFFNTRRAKFADPRTREAIGLAFDFEWTNKNLFYDSYARANSYFDSSPYAATGSPSAKELALLEPLRGQIPKTVFGEAIIPPVSDGTGRDRRNRAKASKLLKAAGWALKDGRLEDTAGEALEIEFLINAPVFERVLGKFIDALKLLGIKATTRLVDPAQFQRRLLDFDYDIVGRAFSFSPTPIEDLGAFFRSDSRDAPGSNNYAGIADPAIDTLIEAVSRSKDQAELVVAMRALDRVLRAKFYTVPNWTSPNHRMAYWDMFGIPEEKPDYAFPFEVTWWYDAAKARAIGMEI</sequence>
<dbReference type="InterPro" id="IPR039424">
    <property type="entry name" value="SBP_5"/>
</dbReference>
<dbReference type="CDD" id="cd08497">
    <property type="entry name" value="MbnE-like"/>
    <property type="match status" value="1"/>
</dbReference>
<dbReference type="GO" id="GO:0030288">
    <property type="term" value="C:outer membrane-bounded periplasmic space"/>
    <property type="evidence" value="ECO:0007669"/>
    <property type="project" value="TreeGrafter"/>
</dbReference>
<dbReference type="InterPro" id="IPR000914">
    <property type="entry name" value="SBP_5_dom"/>
</dbReference>
<gene>
    <name evidence="3" type="ORF">MNBD_ALPHA09-234</name>
</gene>
<dbReference type="GO" id="GO:0043190">
    <property type="term" value="C:ATP-binding cassette (ABC) transporter complex"/>
    <property type="evidence" value="ECO:0007669"/>
    <property type="project" value="InterPro"/>
</dbReference>
<reference evidence="3" key="1">
    <citation type="submission" date="2018-06" db="EMBL/GenBank/DDBJ databases">
        <authorList>
            <person name="Zhirakovskaya E."/>
        </authorList>
    </citation>
    <scope>NUCLEOTIDE SEQUENCE</scope>
</reference>
<dbReference type="Gene3D" id="3.40.190.10">
    <property type="entry name" value="Periplasmic binding protein-like II"/>
    <property type="match status" value="1"/>
</dbReference>
<evidence type="ECO:0000256" key="1">
    <source>
        <dbReference type="ARBA" id="ARBA00022729"/>
    </source>
</evidence>
<dbReference type="Gene3D" id="3.10.105.10">
    <property type="entry name" value="Dipeptide-binding Protein, Domain 3"/>
    <property type="match status" value="1"/>
</dbReference>
<dbReference type="GO" id="GO:0042884">
    <property type="term" value="P:microcin transport"/>
    <property type="evidence" value="ECO:0007669"/>
    <property type="project" value="TreeGrafter"/>
</dbReference>
<dbReference type="PIRSF" id="PIRSF002741">
    <property type="entry name" value="MppA"/>
    <property type="match status" value="1"/>
</dbReference>
<name>A0A3B0U6T6_9ZZZZ</name>
<dbReference type="Pfam" id="PF00496">
    <property type="entry name" value="SBP_bac_5"/>
    <property type="match status" value="1"/>
</dbReference>
<dbReference type="SUPFAM" id="SSF53850">
    <property type="entry name" value="Periplasmic binding protein-like II"/>
    <property type="match status" value="1"/>
</dbReference>
<evidence type="ECO:0000313" key="3">
    <source>
        <dbReference type="EMBL" id="VAW16484.1"/>
    </source>
</evidence>
<evidence type="ECO:0000259" key="2">
    <source>
        <dbReference type="Pfam" id="PF00496"/>
    </source>
</evidence>
<proteinExistence type="predicted"/>
<dbReference type="GO" id="GO:0015833">
    <property type="term" value="P:peptide transport"/>
    <property type="evidence" value="ECO:0007669"/>
    <property type="project" value="TreeGrafter"/>
</dbReference>
<feature type="domain" description="Solute-binding protein family 5" evidence="2">
    <location>
        <begin position="123"/>
        <end position="521"/>
    </location>
</feature>
<organism evidence="3">
    <name type="scientific">hydrothermal vent metagenome</name>
    <dbReference type="NCBI Taxonomy" id="652676"/>
    <lineage>
        <taxon>unclassified sequences</taxon>
        <taxon>metagenomes</taxon>
        <taxon>ecological metagenomes</taxon>
    </lineage>
</organism>
<dbReference type="InterPro" id="IPR030678">
    <property type="entry name" value="Peptide/Ni-bd"/>
</dbReference>
<dbReference type="PANTHER" id="PTHR30290">
    <property type="entry name" value="PERIPLASMIC BINDING COMPONENT OF ABC TRANSPORTER"/>
    <property type="match status" value="1"/>
</dbReference>
<dbReference type="InterPro" id="IPR006311">
    <property type="entry name" value="TAT_signal"/>
</dbReference>
<accession>A0A3B0U6T6</accession>